<dbReference type="InterPro" id="IPR045584">
    <property type="entry name" value="Pilin-like"/>
</dbReference>
<dbReference type="SUPFAM" id="SSF54523">
    <property type="entry name" value="Pili subunits"/>
    <property type="match status" value="2"/>
</dbReference>
<evidence type="ECO:0008006" key="11">
    <source>
        <dbReference type="Google" id="ProtNLM"/>
    </source>
</evidence>
<evidence type="ECO:0000313" key="9">
    <source>
        <dbReference type="EMBL" id="PIU41215.1"/>
    </source>
</evidence>
<keyword evidence="4" id="KW-0997">Cell inner membrane</keyword>
<dbReference type="PANTHER" id="PTHR39583">
    <property type="entry name" value="TYPE II SECRETION SYSTEM PROTEIN J-RELATED"/>
    <property type="match status" value="1"/>
</dbReference>
<sequence>MNKHNLKGFTLIELLVAILIFSIIASVIYSTFSTGLSVWKRTRSVAQVSTNMNSILEHLNKDLRCVVPYKGLNFTGEKNKLYFCYLSNTVTKDIAYREIYRVCYYLDPSNKEAGKFDLFKKESSVAKGGFNIDEKEGRELITALDNFKIEYVYKSAEGDIAWSETWDNPDNMPKAVRITLSVGGMNLVKYISIPAGKLIVLGTE</sequence>
<evidence type="ECO:0000256" key="7">
    <source>
        <dbReference type="ARBA" id="ARBA00023136"/>
    </source>
</evidence>
<dbReference type="Gene3D" id="2.10.70.20">
    <property type="entry name" value="gspk-gspi-gspj complex like domains"/>
    <property type="match status" value="1"/>
</dbReference>
<keyword evidence="7 8" id="KW-0472">Membrane</keyword>
<dbReference type="Gene3D" id="3.30.700.10">
    <property type="entry name" value="Glycoprotein, Type 4 Pilin"/>
    <property type="match status" value="1"/>
</dbReference>
<evidence type="ECO:0000256" key="2">
    <source>
        <dbReference type="ARBA" id="ARBA00022475"/>
    </source>
</evidence>
<gene>
    <name evidence="9" type="ORF">COS99_06685</name>
</gene>
<reference evidence="9 10" key="1">
    <citation type="submission" date="2017-09" db="EMBL/GenBank/DDBJ databases">
        <title>Depth-based differentiation of microbial function through sediment-hosted aquifers and enrichment of novel symbionts in the deep terrestrial subsurface.</title>
        <authorList>
            <person name="Probst A.J."/>
            <person name="Ladd B."/>
            <person name="Jarett J.K."/>
            <person name="Geller-Mcgrath D.E."/>
            <person name="Sieber C.M."/>
            <person name="Emerson J.B."/>
            <person name="Anantharaman K."/>
            <person name="Thomas B.C."/>
            <person name="Malmstrom R."/>
            <person name="Stieglmeier M."/>
            <person name="Klingl A."/>
            <person name="Woyke T."/>
            <person name="Ryan C.M."/>
            <person name="Banfield J.F."/>
        </authorList>
    </citation>
    <scope>NUCLEOTIDE SEQUENCE [LARGE SCALE GENOMIC DNA]</scope>
    <source>
        <strain evidence="9">CG07_land_8_20_14_0_80_42_15</strain>
    </source>
</reference>
<keyword evidence="5 8" id="KW-0812">Transmembrane</keyword>
<evidence type="ECO:0000256" key="8">
    <source>
        <dbReference type="SAM" id="Phobius"/>
    </source>
</evidence>
<protein>
    <recommendedName>
        <fullName evidence="11">Type II secretion system protein J</fullName>
    </recommendedName>
</protein>
<dbReference type="AlphaFoldDB" id="A0A2J0KS44"/>
<dbReference type="PROSITE" id="PS00409">
    <property type="entry name" value="PROKAR_NTER_METHYL"/>
    <property type="match status" value="1"/>
</dbReference>
<dbReference type="NCBIfam" id="TIGR02532">
    <property type="entry name" value="IV_pilin_GFxxxE"/>
    <property type="match status" value="1"/>
</dbReference>
<proteinExistence type="predicted"/>
<dbReference type="InterPro" id="IPR012902">
    <property type="entry name" value="N_methyl_site"/>
</dbReference>
<feature type="transmembrane region" description="Helical" evidence="8">
    <location>
        <begin position="12"/>
        <end position="32"/>
    </location>
</feature>
<evidence type="ECO:0000313" key="10">
    <source>
        <dbReference type="Proteomes" id="UP000230052"/>
    </source>
</evidence>
<keyword evidence="3" id="KW-0488">Methylation</keyword>
<organism evidence="9 10">
    <name type="scientific">Candidatus Aquitaenariimonas noxiae</name>
    <dbReference type="NCBI Taxonomy" id="1974741"/>
    <lineage>
        <taxon>Bacteria</taxon>
        <taxon>Pseudomonadati</taxon>
        <taxon>Candidatus Omnitrophota</taxon>
        <taxon>Candidatus Aquitaenariimonas</taxon>
    </lineage>
</organism>
<accession>A0A2J0KS44</accession>
<dbReference type="Proteomes" id="UP000230052">
    <property type="component" value="Unassembled WGS sequence"/>
</dbReference>
<evidence type="ECO:0000256" key="1">
    <source>
        <dbReference type="ARBA" id="ARBA00004377"/>
    </source>
</evidence>
<dbReference type="GO" id="GO:0005886">
    <property type="term" value="C:plasma membrane"/>
    <property type="evidence" value="ECO:0007669"/>
    <property type="project" value="UniProtKB-SubCell"/>
</dbReference>
<evidence type="ECO:0000256" key="4">
    <source>
        <dbReference type="ARBA" id="ARBA00022519"/>
    </source>
</evidence>
<dbReference type="GO" id="GO:0015628">
    <property type="term" value="P:protein secretion by the type II secretion system"/>
    <property type="evidence" value="ECO:0007669"/>
    <property type="project" value="TreeGrafter"/>
</dbReference>
<comment type="subcellular location">
    <subcellularLocation>
        <location evidence="1">Cell inner membrane</location>
        <topology evidence="1">Single-pass membrane protein</topology>
    </subcellularLocation>
</comment>
<keyword evidence="6 8" id="KW-1133">Transmembrane helix</keyword>
<evidence type="ECO:0000256" key="3">
    <source>
        <dbReference type="ARBA" id="ARBA00022481"/>
    </source>
</evidence>
<keyword evidence="2" id="KW-1003">Cell membrane</keyword>
<name>A0A2J0KS44_9BACT</name>
<comment type="caution">
    <text evidence="9">The sequence shown here is derived from an EMBL/GenBank/DDBJ whole genome shotgun (WGS) entry which is preliminary data.</text>
</comment>
<dbReference type="InterPro" id="IPR051621">
    <property type="entry name" value="T2SS_protein_J"/>
</dbReference>
<evidence type="ECO:0000256" key="5">
    <source>
        <dbReference type="ARBA" id="ARBA00022692"/>
    </source>
</evidence>
<dbReference type="PANTHER" id="PTHR39583:SF2">
    <property type="entry name" value="TYPE II SECRETION SYSTEM PROTEIN J"/>
    <property type="match status" value="1"/>
</dbReference>
<dbReference type="EMBL" id="PEWV01000067">
    <property type="protein sequence ID" value="PIU41215.1"/>
    <property type="molecule type" value="Genomic_DNA"/>
</dbReference>
<dbReference type="Pfam" id="PF07963">
    <property type="entry name" value="N_methyl"/>
    <property type="match status" value="1"/>
</dbReference>
<evidence type="ECO:0000256" key="6">
    <source>
        <dbReference type="ARBA" id="ARBA00022989"/>
    </source>
</evidence>